<evidence type="ECO:0000313" key="1">
    <source>
        <dbReference type="EMBL" id="MBX73460.1"/>
    </source>
</evidence>
<organism evidence="1">
    <name type="scientific">Rhizophora mucronata</name>
    <name type="common">Asiatic mangrove</name>
    <dbReference type="NCBI Taxonomy" id="61149"/>
    <lineage>
        <taxon>Eukaryota</taxon>
        <taxon>Viridiplantae</taxon>
        <taxon>Streptophyta</taxon>
        <taxon>Embryophyta</taxon>
        <taxon>Tracheophyta</taxon>
        <taxon>Spermatophyta</taxon>
        <taxon>Magnoliopsida</taxon>
        <taxon>eudicotyledons</taxon>
        <taxon>Gunneridae</taxon>
        <taxon>Pentapetalae</taxon>
        <taxon>rosids</taxon>
        <taxon>fabids</taxon>
        <taxon>Malpighiales</taxon>
        <taxon>Rhizophoraceae</taxon>
        <taxon>Rhizophora</taxon>
    </lineage>
</organism>
<dbReference type="EMBL" id="GGEC01092976">
    <property type="protein sequence ID" value="MBX73460.1"/>
    <property type="molecule type" value="Transcribed_RNA"/>
</dbReference>
<proteinExistence type="predicted"/>
<dbReference type="AlphaFoldDB" id="A0A2P2R2P7"/>
<reference evidence="1" key="1">
    <citation type="submission" date="2018-02" db="EMBL/GenBank/DDBJ databases">
        <title>Rhizophora mucronata_Transcriptome.</title>
        <authorList>
            <person name="Meera S.P."/>
            <person name="Sreeshan A."/>
            <person name="Augustine A."/>
        </authorList>
    </citation>
    <scope>NUCLEOTIDE SEQUENCE</scope>
    <source>
        <tissue evidence="1">Leaf</tissue>
    </source>
</reference>
<accession>A0A2P2R2P7</accession>
<name>A0A2P2R2P7_RHIMU</name>
<sequence length="57" mass="6560">MTATLQLFSMLPKLPPRQCLGSTIYITKQKRPLNQIKCKLLIVCFFFCRICVLLTPS</sequence>
<protein>
    <submittedName>
        <fullName evidence="1">Uncharacterized protein</fullName>
    </submittedName>
</protein>